<reference evidence="2 3" key="1">
    <citation type="submission" date="2018-11" db="EMBL/GenBank/DDBJ databases">
        <authorList>
            <consortium name="Pathogen Informatics"/>
        </authorList>
    </citation>
    <scope>NUCLEOTIDE SEQUENCE [LARGE SCALE GENOMIC DNA]</scope>
</reference>
<proteinExistence type="predicted"/>
<evidence type="ECO:0000256" key="1">
    <source>
        <dbReference type="ARBA" id="ARBA00022737"/>
    </source>
</evidence>
<protein>
    <recommendedName>
        <fullName evidence="4">Pre-mRNA-processing factor 6</fullName>
    </recommendedName>
</protein>
<gene>
    <name evidence="2" type="ORF">HNAJ_LOCUS5915</name>
</gene>
<dbReference type="OrthoDB" id="6261867at2759"/>
<evidence type="ECO:0008006" key="4">
    <source>
        <dbReference type="Google" id="ProtNLM"/>
    </source>
</evidence>
<dbReference type="InterPro" id="IPR003107">
    <property type="entry name" value="HAT"/>
</dbReference>
<dbReference type="EMBL" id="UZAE01005656">
    <property type="protein sequence ID" value="VDO01775.1"/>
    <property type="molecule type" value="Genomic_DNA"/>
</dbReference>
<dbReference type="AlphaFoldDB" id="A0A3P7VKE8"/>
<dbReference type="SUPFAM" id="SSF48452">
    <property type="entry name" value="TPR-like"/>
    <property type="match status" value="1"/>
</dbReference>
<dbReference type="GO" id="GO:0071013">
    <property type="term" value="C:catalytic step 2 spliceosome"/>
    <property type="evidence" value="ECO:0007669"/>
    <property type="project" value="TreeGrafter"/>
</dbReference>
<dbReference type="InterPro" id="IPR045075">
    <property type="entry name" value="Syf1-like"/>
</dbReference>
<dbReference type="PANTHER" id="PTHR11246">
    <property type="entry name" value="PRE-MRNA SPLICING FACTOR"/>
    <property type="match status" value="1"/>
</dbReference>
<sequence>MWILLSRFEEESGNMTKARSILEKGRSKNPKEPSLWLESIRLEIRANLKPMADSLLFKALQECPDSGCLWAEAILMSARPQRKMKSVDALKKCEYDNMVLLAVAKMYWVEGLISKARIWFMRTVKLESDLGDAWAYFYKFEKLHGTELQQKEVLSQCVAAEPRYGEAWCRVSKDVRNWRLRSADLLPMVADSLPIPS</sequence>
<keyword evidence="1" id="KW-0677">Repeat</keyword>
<dbReference type="InterPro" id="IPR011990">
    <property type="entry name" value="TPR-like_helical_dom_sf"/>
</dbReference>
<dbReference type="SMART" id="SM00386">
    <property type="entry name" value="HAT"/>
    <property type="match status" value="2"/>
</dbReference>
<organism evidence="2 3">
    <name type="scientific">Rodentolepis nana</name>
    <name type="common">Dwarf tapeworm</name>
    <name type="synonym">Hymenolepis nana</name>
    <dbReference type="NCBI Taxonomy" id="102285"/>
    <lineage>
        <taxon>Eukaryota</taxon>
        <taxon>Metazoa</taxon>
        <taxon>Spiralia</taxon>
        <taxon>Lophotrochozoa</taxon>
        <taxon>Platyhelminthes</taxon>
        <taxon>Cestoda</taxon>
        <taxon>Eucestoda</taxon>
        <taxon>Cyclophyllidea</taxon>
        <taxon>Hymenolepididae</taxon>
        <taxon>Rodentolepis</taxon>
    </lineage>
</organism>
<dbReference type="PANTHER" id="PTHR11246:SF1">
    <property type="entry name" value="PRE-MRNA-PROCESSING FACTOR 6"/>
    <property type="match status" value="1"/>
</dbReference>
<evidence type="ECO:0000313" key="3">
    <source>
        <dbReference type="Proteomes" id="UP000278807"/>
    </source>
</evidence>
<dbReference type="Proteomes" id="UP000278807">
    <property type="component" value="Unassembled WGS sequence"/>
</dbReference>
<dbReference type="GO" id="GO:0046540">
    <property type="term" value="C:U4/U6 x U5 tri-snRNP complex"/>
    <property type="evidence" value="ECO:0007669"/>
    <property type="project" value="TreeGrafter"/>
</dbReference>
<accession>A0A3P7VKE8</accession>
<evidence type="ECO:0000313" key="2">
    <source>
        <dbReference type="EMBL" id="VDO01775.1"/>
    </source>
</evidence>
<name>A0A3P7VKE8_RODNA</name>
<dbReference type="Gene3D" id="1.25.40.10">
    <property type="entry name" value="Tetratricopeptide repeat domain"/>
    <property type="match status" value="1"/>
</dbReference>
<keyword evidence="3" id="KW-1185">Reference proteome</keyword>
<dbReference type="GO" id="GO:0000244">
    <property type="term" value="P:spliceosomal tri-snRNP complex assembly"/>
    <property type="evidence" value="ECO:0007669"/>
    <property type="project" value="TreeGrafter"/>
</dbReference>